<dbReference type="PANTHER" id="PTHR11730">
    <property type="entry name" value="AMMONIUM TRANSPORTER"/>
    <property type="match status" value="1"/>
</dbReference>
<feature type="transmembrane region" description="Helical" evidence="8">
    <location>
        <begin position="274"/>
        <end position="297"/>
    </location>
</feature>
<keyword evidence="7 8" id="KW-0924">Ammonia transport</keyword>
<feature type="transmembrane region" description="Helical" evidence="8">
    <location>
        <begin position="245"/>
        <end position="262"/>
    </location>
</feature>
<dbReference type="GO" id="GO:0005886">
    <property type="term" value="C:plasma membrane"/>
    <property type="evidence" value="ECO:0007669"/>
    <property type="project" value="UniProtKB-SubCell"/>
</dbReference>
<dbReference type="PROSITE" id="PS01219">
    <property type="entry name" value="AMMONIUM_TRANSP"/>
    <property type="match status" value="1"/>
</dbReference>
<accession>A0A1I3RT86</accession>
<feature type="transmembrane region" description="Helical" evidence="8">
    <location>
        <begin position="160"/>
        <end position="181"/>
    </location>
</feature>
<dbReference type="GO" id="GO:0097272">
    <property type="term" value="P:ammonium homeostasis"/>
    <property type="evidence" value="ECO:0007669"/>
    <property type="project" value="TreeGrafter"/>
</dbReference>
<name>A0A1I3RT86_9BACT</name>
<feature type="transmembrane region" description="Helical" evidence="8">
    <location>
        <begin position="131"/>
        <end position="153"/>
    </location>
</feature>
<dbReference type="Pfam" id="PF00909">
    <property type="entry name" value="Ammonium_transp"/>
    <property type="match status" value="1"/>
</dbReference>
<evidence type="ECO:0000256" key="3">
    <source>
        <dbReference type="ARBA" id="ARBA00022448"/>
    </source>
</evidence>
<evidence type="ECO:0000256" key="2">
    <source>
        <dbReference type="ARBA" id="ARBA00005887"/>
    </source>
</evidence>
<dbReference type="STRING" id="52560.SAMN04488082_103287"/>
<evidence type="ECO:0000256" key="8">
    <source>
        <dbReference type="RuleBase" id="RU362002"/>
    </source>
</evidence>
<keyword evidence="12" id="KW-1185">Reference proteome</keyword>
<sequence length="460" mass="47952">MFEEKKQTTALLRPKVWALTLLLATLTPAMAFAEGEALSQEHGNLLWTLIAAILVMFMQPGFALVEMGFSRAKNAGNILMKNLLDFSAGVPVFFLVGFGIMFGQDISGFFGSSGFALSGVDPTSAAGQWDLTFLFFQSVFAATAATIISGGIAERTKFSAYIIVSIAVTALIYPVSGHWAWGSLWGGDELGAGWLEAMGFIDFAGSTVVHSVGGWIALAGAIVVGPRLGKYTADGKAKAIPGHNIPLAGLGVFILWFGWFGFNPGSTTTADGTIGYIAVNTAMAACTGALGAMIFAWIKHGKPDTSMSLNGALAGLVAITAGCYEVSPVGSLIIGLLAGILVVISIEFIDQVLKIDDPVGASSVHGVCGVFGTIAVGFFAAPGYGDNVGIFYGGGSEILVTQLIGAAAVFAWAFGAGLALFTILKMTIGVRVTQEEELKGLDITEHGMESYNGFQIFTNE</sequence>
<evidence type="ECO:0000313" key="12">
    <source>
        <dbReference type="Proteomes" id="UP000198635"/>
    </source>
</evidence>
<feature type="transmembrane region" description="Helical" evidence="8">
    <location>
        <begin position="309"/>
        <end position="327"/>
    </location>
</feature>
<keyword evidence="3 8" id="KW-0813">Transport</keyword>
<evidence type="ECO:0000256" key="9">
    <source>
        <dbReference type="SAM" id="SignalP"/>
    </source>
</evidence>
<evidence type="ECO:0000256" key="7">
    <source>
        <dbReference type="ARBA" id="ARBA00023177"/>
    </source>
</evidence>
<feature type="chain" id="PRO_5011779077" description="Ammonium transporter" evidence="9">
    <location>
        <begin position="34"/>
        <end position="460"/>
    </location>
</feature>
<comment type="similarity">
    <text evidence="2 8">Belongs to the ammonia transporter channel (TC 1.A.11.2) family.</text>
</comment>
<feature type="transmembrane region" description="Helical" evidence="8">
    <location>
        <begin position="404"/>
        <end position="424"/>
    </location>
</feature>
<dbReference type="Gene3D" id="1.10.3430.10">
    <property type="entry name" value="Ammonium transporter AmtB like domains"/>
    <property type="match status" value="1"/>
</dbReference>
<keyword evidence="4 8" id="KW-0812">Transmembrane</keyword>
<reference evidence="12" key="1">
    <citation type="submission" date="2016-10" db="EMBL/GenBank/DDBJ databases">
        <authorList>
            <person name="Varghese N."/>
            <person name="Submissions S."/>
        </authorList>
    </citation>
    <scope>NUCLEOTIDE SEQUENCE [LARGE SCALE GENOMIC DNA]</scope>
    <source>
        <strain evidence="12">DSM 5918</strain>
    </source>
</reference>
<feature type="transmembrane region" description="Helical" evidence="8">
    <location>
        <begin position="333"/>
        <end position="352"/>
    </location>
</feature>
<keyword evidence="5 8" id="KW-1133">Transmembrane helix</keyword>
<feature type="domain" description="Ammonium transporter AmtB-like" evidence="10">
    <location>
        <begin position="46"/>
        <end position="451"/>
    </location>
</feature>
<dbReference type="AlphaFoldDB" id="A0A1I3RT86"/>
<evidence type="ECO:0000313" key="11">
    <source>
        <dbReference type="EMBL" id="SFJ49112.1"/>
    </source>
</evidence>
<evidence type="ECO:0000256" key="6">
    <source>
        <dbReference type="ARBA" id="ARBA00023136"/>
    </source>
</evidence>
<dbReference type="PANTHER" id="PTHR11730:SF89">
    <property type="entry name" value="AMMONIUM TRANSPORTER SLL0108-RELATED"/>
    <property type="match status" value="1"/>
</dbReference>
<dbReference type="InterPro" id="IPR001905">
    <property type="entry name" value="Ammonium_transpt"/>
</dbReference>
<comment type="subcellular location">
    <subcellularLocation>
        <location evidence="8">Cell membrane</location>
        <topology evidence="8">Multi-pass membrane protein</topology>
    </subcellularLocation>
    <subcellularLocation>
        <location evidence="1">Membrane</location>
        <topology evidence="1">Multi-pass membrane protein</topology>
    </subcellularLocation>
</comment>
<keyword evidence="9" id="KW-0732">Signal</keyword>
<evidence type="ECO:0000259" key="10">
    <source>
        <dbReference type="Pfam" id="PF00909"/>
    </source>
</evidence>
<proteinExistence type="inferred from homology"/>
<dbReference type="InterPro" id="IPR018047">
    <property type="entry name" value="Ammonium_transpt_CS"/>
</dbReference>
<dbReference type="EMBL" id="FORX01000003">
    <property type="protein sequence ID" value="SFJ49112.1"/>
    <property type="molecule type" value="Genomic_DNA"/>
</dbReference>
<feature type="signal peptide" evidence="9">
    <location>
        <begin position="1"/>
        <end position="33"/>
    </location>
</feature>
<dbReference type="RefSeq" id="WP_092373124.1">
    <property type="nucleotide sequence ID" value="NZ_FORX01000003.1"/>
</dbReference>
<protein>
    <recommendedName>
        <fullName evidence="8">Ammonium transporter</fullName>
    </recommendedName>
</protein>
<dbReference type="SUPFAM" id="SSF111352">
    <property type="entry name" value="Ammonium transporter"/>
    <property type="match status" value="1"/>
</dbReference>
<evidence type="ECO:0000256" key="4">
    <source>
        <dbReference type="ARBA" id="ARBA00022692"/>
    </source>
</evidence>
<dbReference type="InterPro" id="IPR024041">
    <property type="entry name" value="NH4_transpt_AmtB-like_dom"/>
</dbReference>
<feature type="transmembrane region" description="Helical" evidence="8">
    <location>
        <begin position="86"/>
        <end position="111"/>
    </location>
</feature>
<feature type="transmembrane region" description="Helical" evidence="8">
    <location>
        <begin position="364"/>
        <end position="384"/>
    </location>
</feature>
<keyword evidence="6 8" id="KW-0472">Membrane</keyword>
<dbReference type="InterPro" id="IPR029020">
    <property type="entry name" value="Ammonium/urea_transptr"/>
</dbReference>
<evidence type="ECO:0000256" key="5">
    <source>
        <dbReference type="ARBA" id="ARBA00022989"/>
    </source>
</evidence>
<dbReference type="Proteomes" id="UP000198635">
    <property type="component" value="Unassembled WGS sequence"/>
</dbReference>
<dbReference type="OrthoDB" id="9814202at2"/>
<dbReference type="NCBIfam" id="TIGR00836">
    <property type="entry name" value="amt"/>
    <property type="match status" value="1"/>
</dbReference>
<feature type="transmembrane region" description="Helical" evidence="8">
    <location>
        <begin position="201"/>
        <end position="224"/>
    </location>
</feature>
<evidence type="ECO:0000256" key="1">
    <source>
        <dbReference type="ARBA" id="ARBA00004141"/>
    </source>
</evidence>
<organism evidence="11 12">
    <name type="scientific">Desulfomicrobium apsheronum</name>
    <dbReference type="NCBI Taxonomy" id="52560"/>
    <lineage>
        <taxon>Bacteria</taxon>
        <taxon>Pseudomonadati</taxon>
        <taxon>Thermodesulfobacteriota</taxon>
        <taxon>Desulfovibrionia</taxon>
        <taxon>Desulfovibrionales</taxon>
        <taxon>Desulfomicrobiaceae</taxon>
        <taxon>Desulfomicrobium</taxon>
    </lineage>
</organism>
<dbReference type="GO" id="GO:0008519">
    <property type="term" value="F:ammonium channel activity"/>
    <property type="evidence" value="ECO:0007669"/>
    <property type="project" value="InterPro"/>
</dbReference>
<feature type="transmembrane region" description="Helical" evidence="8">
    <location>
        <begin position="45"/>
        <end position="65"/>
    </location>
</feature>
<gene>
    <name evidence="11" type="ORF">SAMN04488082_103287</name>
</gene>